<dbReference type="InterPro" id="IPR036318">
    <property type="entry name" value="FAD-bd_PCMH-like_sf"/>
</dbReference>
<organism evidence="5 6">
    <name type="scientific">Desulfomonile tiedjei (strain ATCC 49306 / DSM 6799 / DCB-1)</name>
    <dbReference type="NCBI Taxonomy" id="706587"/>
    <lineage>
        <taxon>Bacteria</taxon>
        <taxon>Pseudomonadati</taxon>
        <taxon>Thermodesulfobacteriota</taxon>
        <taxon>Desulfomonilia</taxon>
        <taxon>Desulfomonilales</taxon>
        <taxon>Desulfomonilaceae</taxon>
        <taxon>Desulfomonile</taxon>
    </lineage>
</organism>
<feature type="domain" description="FAD-binding PCMH-type" evidence="4">
    <location>
        <begin position="1"/>
        <end position="172"/>
    </location>
</feature>
<dbReference type="KEGG" id="dti:Desti_4816"/>
<gene>
    <name evidence="5" type="ordered locus">Desti_4816</name>
</gene>
<dbReference type="eggNOG" id="COG1319">
    <property type="taxonomic scope" value="Bacteria"/>
</dbReference>
<dbReference type="InterPro" id="IPR036683">
    <property type="entry name" value="CO_DH_flav_C_dom_sf"/>
</dbReference>
<dbReference type="Pfam" id="PF00941">
    <property type="entry name" value="FAD_binding_5"/>
    <property type="match status" value="1"/>
</dbReference>
<dbReference type="InterPro" id="IPR016169">
    <property type="entry name" value="FAD-bd_PCMH_sub2"/>
</dbReference>
<evidence type="ECO:0000313" key="5">
    <source>
        <dbReference type="EMBL" id="AFM27432.1"/>
    </source>
</evidence>
<keyword evidence="2" id="KW-0274">FAD</keyword>
<reference evidence="6" key="1">
    <citation type="submission" date="2012-06" db="EMBL/GenBank/DDBJ databases">
        <title>Complete sequence of chromosome of Desulfomonile tiedjei DSM 6799.</title>
        <authorList>
            <person name="Lucas S."/>
            <person name="Copeland A."/>
            <person name="Lapidus A."/>
            <person name="Glavina del Rio T."/>
            <person name="Dalin E."/>
            <person name="Tice H."/>
            <person name="Bruce D."/>
            <person name="Goodwin L."/>
            <person name="Pitluck S."/>
            <person name="Peters L."/>
            <person name="Ovchinnikova G."/>
            <person name="Zeytun A."/>
            <person name="Lu M."/>
            <person name="Kyrpides N."/>
            <person name="Mavromatis K."/>
            <person name="Ivanova N."/>
            <person name="Brettin T."/>
            <person name="Detter J.C."/>
            <person name="Han C."/>
            <person name="Larimer F."/>
            <person name="Land M."/>
            <person name="Hauser L."/>
            <person name="Markowitz V."/>
            <person name="Cheng J.-F."/>
            <person name="Hugenholtz P."/>
            <person name="Woyke T."/>
            <person name="Wu D."/>
            <person name="Spring S."/>
            <person name="Schroeder M."/>
            <person name="Brambilla E."/>
            <person name="Klenk H.-P."/>
            <person name="Eisen J.A."/>
        </authorList>
    </citation>
    <scope>NUCLEOTIDE SEQUENCE [LARGE SCALE GENOMIC DNA]</scope>
    <source>
        <strain evidence="6">ATCC 49306 / DSM 6799 / DCB-1</strain>
    </source>
</reference>
<dbReference type="EMBL" id="CP003360">
    <property type="protein sequence ID" value="AFM27432.1"/>
    <property type="molecule type" value="Genomic_DNA"/>
</dbReference>
<dbReference type="PATRIC" id="fig|706587.4.peg.5452"/>
<dbReference type="GO" id="GO:0071949">
    <property type="term" value="F:FAD binding"/>
    <property type="evidence" value="ECO:0007669"/>
    <property type="project" value="InterPro"/>
</dbReference>
<dbReference type="Gene3D" id="3.30.43.10">
    <property type="entry name" value="Uridine Diphospho-n-acetylenolpyruvylglucosamine Reductase, domain 2"/>
    <property type="match status" value="1"/>
</dbReference>
<sequence length="281" mass="30736">MRQVFLPRSLEHLWELLDREPESALYAGGTDFLVHMRSGKVNPSHLICLERIQELQGIRNDGSEIFIAAATTHATILDNLFIKTHFPVLNRAIAVLGSPPIRHMGTIGGNIVTASPAGDSLPALYALSAEVEVRSCSGPRRIALSDFIRGPGKVALSHGEIVSGIWLQKDADWTVQHYEKVGKRQAQACSVASLAALLRVEAGIVKRARLAWGSVGPTVVRSDKVDDYLAGKPLNLEVLQSMGEIIEEIVSPISDIRASADYRRMVSKSLVLRLSLYNQTK</sequence>
<dbReference type="Proteomes" id="UP000006055">
    <property type="component" value="Chromosome"/>
</dbReference>
<evidence type="ECO:0000256" key="1">
    <source>
        <dbReference type="ARBA" id="ARBA00022630"/>
    </source>
</evidence>
<evidence type="ECO:0000256" key="3">
    <source>
        <dbReference type="ARBA" id="ARBA00023002"/>
    </source>
</evidence>
<dbReference type="InterPro" id="IPR016166">
    <property type="entry name" value="FAD-bd_PCMH"/>
</dbReference>
<dbReference type="SUPFAM" id="SSF56176">
    <property type="entry name" value="FAD-binding/transporter-associated domain-like"/>
    <property type="match status" value="1"/>
</dbReference>
<dbReference type="Pfam" id="PF03450">
    <property type="entry name" value="CO_deh_flav_C"/>
    <property type="match status" value="1"/>
</dbReference>
<protein>
    <submittedName>
        <fullName evidence="5">Aerobic-type carbon monoxide dehydrogenase, middle subunit CoxM/CutM-like protein</fullName>
    </submittedName>
</protein>
<dbReference type="InterPro" id="IPR002346">
    <property type="entry name" value="Mopterin_DH_FAD-bd"/>
</dbReference>
<dbReference type="Gene3D" id="3.30.390.50">
    <property type="entry name" value="CO dehydrogenase flavoprotein, C-terminal domain"/>
    <property type="match status" value="1"/>
</dbReference>
<proteinExistence type="predicted"/>
<accession>I4CCZ1</accession>
<evidence type="ECO:0000256" key="2">
    <source>
        <dbReference type="ARBA" id="ARBA00022827"/>
    </source>
</evidence>
<dbReference type="PANTHER" id="PTHR42659:SF2">
    <property type="entry name" value="XANTHINE DEHYDROGENASE SUBUNIT C-RELATED"/>
    <property type="match status" value="1"/>
</dbReference>
<dbReference type="PROSITE" id="PS51387">
    <property type="entry name" value="FAD_PCMH"/>
    <property type="match status" value="1"/>
</dbReference>
<dbReference type="Gene3D" id="3.30.465.10">
    <property type="match status" value="1"/>
</dbReference>
<dbReference type="InterPro" id="IPR005107">
    <property type="entry name" value="CO_DH_flav_C"/>
</dbReference>
<evidence type="ECO:0000259" key="4">
    <source>
        <dbReference type="PROSITE" id="PS51387"/>
    </source>
</evidence>
<dbReference type="SMART" id="SM01092">
    <property type="entry name" value="CO_deh_flav_C"/>
    <property type="match status" value="1"/>
</dbReference>
<dbReference type="InterPro" id="IPR051312">
    <property type="entry name" value="Diverse_Substr_Oxidored"/>
</dbReference>
<keyword evidence="6" id="KW-1185">Reference proteome</keyword>
<dbReference type="OrthoDB" id="9783813at2"/>
<dbReference type="PANTHER" id="PTHR42659">
    <property type="entry name" value="XANTHINE DEHYDROGENASE SUBUNIT C-RELATED"/>
    <property type="match status" value="1"/>
</dbReference>
<dbReference type="SUPFAM" id="SSF55447">
    <property type="entry name" value="CO dehydrogenase flavoprotein C-terminal domain-like"/>
    <property type="match status" value="1"/>
</dbReference>
<name>I4CCZ1_DESTA</name>
<dbReference type="RefSeq" id="WP_014812539.1">
    <property type="nucleotide sequence ID" value="NC_018025.1"/>
</dbReference>
<dbReference type="InterPro" id="IPR016167">
    <property type="entry name" value="FAD-bd_PCMH_sub1"/>
</dbReference>
<dbReference type="GO" id="GO:0016491">
    <property type="term" value="F:oxidoreductase activity"/>
    <property type="evidence" value="ECO:0007669"/>
    <property type="project" value="UniProtKB-KW"/>
</dbReference>
<dbReference type="STRING" id="706587.Desti_4816"/>
<evidence type="ECO:0000313" key="6">
    <source>
        <dbReference type="Proteomes" id="UP000006055"/>
    </source>
</evidence>
<keyword evidence="1" id="KW-0285">Flavoprotein</keyword>
<keyword evidence="3" id="KW-0560">Oxidoreductase</keyword>
<dbReference type="AlphaFoldDB" id="I4CCZ1"/>
<dbReference type="HOGENOM" id="CLU_058050_0_0_7"/>